<reference evidence="7 8" key="1">
    <citation type="submission" date="2009-03" db="EMBL/GenBank/DDBJ databases">
        <title>Comparison of the complete genome sequences of Rhodococcus erythropolis PR4 and Rhodococcus opacus B4.</title>
        <authorList>
            <person name="Takarada H."/>
            <person name="Sekine M."/>
            <person name="Hosoyama A."/>
            <person name="Yamada R."/>
            <person name="Fujisawa T."/>
            <person name="Omata S."/>
            <person name="Shimizu A."/>
            <person name="Tsukatani N."/>
            <person name="Tanikawa S."/>
            <person name="Fujita N."/>
            <person name="Harayama S."/>
        </authorList>
    </citation>
    <scope>NUCLEOTIDE SEQUENCE [LARGE SCALE GENOMIC DNA]</scope>
    <source>
        <strain evidence="7 8">B4</strain>
    </source>
</reference>
<evidence type="ECO:0000259" key="6">
    <source>
        <dbReference type="PROSITE" id="PS50850"/>
    </source>
</evidence>
<dbReference type="SUPFAM" id="SSF103473">
    <property type="entry name" value="MFS general substrate transporter"/>
    <property type="match status" value="1"/>
</dbReference>
<evidence type="ECO:0000313" key="7">
    <source>
        <dbReference type="EMBL" id="BAH49411.1"/>
    </source>
</evidence>
<dbReference type="InterPro" id="IPR050382">
    <property type="entry name" value="MFS_Na/Anion_cotransporter"/>
</dbReference>
<keyword evidence="3 5" id="KW-1133">Transmembrane helix</keyword>
<feature type="transmembrane region" description="Helical" evidence="5">
    <location>
        <begin position="346"/>
        <end position="371"/>
    </location>
</feature>
<dbReference type="InterPro" id="IPR020846">
    <property type="entry name" value="MFS_dom"/>
</dbReference>
<dbReference type="GO" id="GO:0005886">
    <property type="term" value="C:plasma membrane"/>
    <property type="evidence" value="ECO:0007669"/>
    <property type="project" value="UniProtKB-SubCell"/>
</dbReference>
<dbReference type="CDD" id="cd17319">
    <property type="entry name" value="MFS_ExuT_GudP_like"/>
    <property type="match status" value="1"/>
</dbReference>
<keyword evidence="4 5" id="KW-0472">Membrane</keyword>
<feature type="transmembrane region" description="Helical" evidence="5">
    <location>
        <begin position="176"/>
        <end position="197"/>
    </location>
</feature>
<dbReference type="AlphaFoldDB" id="C1AVY1"/>
<evidence type="ECO:0000256" key="4">
    <source>
        <dbReference type="ARBA" id="ARBA00023136"/>
    </source>
</evidence>
<feature type="transmembrane region" description="Helical" evidence="5">
    <location>
        <begin position="383"/>
        <end position="402"/>
    </location>
</feature>
<keyword evidence="2 5" id="KW-0812">Transmembrane</keyword>
<dbReference type="PROSITE" id="PS50850">
    <property type="entry name" value="MFS"/>
    <property type="match status" value="1"/>
</dbReference>
<feature type="domain" description="Major facilitator superfamily (MFS) profile" evidence="6">
    <location>
        <begin position="24"/>
        <end position="433"/>
    </location>
</feature>
<feature type="transmembrane region" description="Helical" evidence="5">
    <location>
        <begin position="408"/>
        <end position="428"/>
    </location>
</feature>
<sequence>MVQTQKIGRSTAVAAQASKARVLIAVMLFVTVVINYMDRANLSIAMPAIADEMDLSKAQQGLLLSAFGWTYAALQIPGGWLVDRIPPRLLYPACLILWSVATAFMGVIGGFVALIALRLLVGVFEAPAYPINNRVATAWYPERERATVIGFYTSGQFIGLALLTPFLSWLQSVLSWHWVFIVTGTVGAVWGAIWYAFYREPRDSRANDAEIDLIRDGGGLVDLADEQQPERPAVTRNDVATVLGRRKLWGIYLGQFCLTSTLWFFLTWFPTYLVEYRGMDYIKSGFLASLPFVAALVGVLFSGVFSDFLLKKGVSLGVARKGPIIVGLLLTVAMIGANFTDSTAMVIVFLSIAFFGNGLASITWSLVSALAPERLLGLTGGMFNFIGNLSSIATPIVIGLLVTDDSFAPGFVYMTVVTAVGIASYVLLVGRVERVRS</sequence>
<dbReference type="EMBL" id="AP011115">
    <property type="protein sequence ID" value="BAH49411.1"/>
    <property type="molecule type" value="Genomic_DNA"/>
</dbReference>
<evidence type="ECO:0000256" key="3">
    <source>
        <dbReference type="ARBA" id="ARBA00022989"/>
    </source>
</evidence>
<dbReference type="Gene3D" id="1.20.1250.20">
    <property type="entry name" value="MFS general substrate transporter like domains"/>
    <property type="match status" value="2"/>
</dbReference>
<dbReference type="STRING" id="632772.ROP_11640"/>
<dbReference type="Pfam" id="PF07690">
    <property type="entry name" value="MFS_1"/>
    <property type="match status" value="1"/>
</dbReference>
<comment type="subcellular location">
    <subcellularLocation>
        <location evidence="1">Cell membrane</location>
        <topology evidence="1">Multi-pass membrane protein</topology>
    </subcellularLocation>
</comment>
<dbReference type="PANTHER" id="PTHR11662">
    <property type="entry name" value="SOLUTE CARRIER FAMILY 17"/>
    <property type="match status" value="1"/>
</dbReference>
<dbReference type="RefSeq" id="WP_012688390.1">
    <property type="nucleotide sequence ID" value="NC_012522.1"/>
</dbReference>
<dbReference type="PIRSF" id="PIRSF002808">
    <property type="entry name" value="Hexose_phosphate_transp"/>
    <property type="match status" value="1"/>
</dbReference>
<gene>
    <name evidence="7" type="primary">dgoT</name>
    <name evidence="7" type="ordered locus">ROP_11640</name>
</gene>
<feature type="transmembrane region" description="Helical" evidence="5">
    <location>
        <begin position="322"/>
        <end position="340"/>
    </location>
</feature>
<dbReference type="HOGENOM" id="CLU_001265_5_1_11"/>
<dbReference type="PANTHER" id="PTHR11662:SF333">
    <property type="entry name" value="D-GALACTONATE TRANSPORTER"/>
    <property type="match status" value="1"/>
</dbReference>
<dbReference type="Proteomes" id="UP000002212">
    <property type="component" value="Chromosome"/>
</dbReference>
<feature type="transmembrane region" description="Helical" evidence="5">
    <location>
        <begin position="89"/>
        <end position="117"/>
    </location>
</feature>
<dbReference type="PATRIC" id="fig|632772.20.peg.1234"/>
<dbReference type="GO" id="GO:0022857">
    <property type="term" value="F:transmembrane transporter activity"/>
    <property type="evidence" value="ECO:0007669"/>
    <property type="project" value="InterPro"/>
</dbReference>
<evidence type="ECO:0000256" key="1">
    <source>
        <dbReference type="ARBA" id="ARBA00004651"/>
    </source>
</evidence>
<accession>C1AVY1</accession>
<organism evidence="7 8">
    <name type="scientific">Rhodococcus opacus (strain B4)</name>
    <dbReference type="NCBI Taxonomy" id="632772"/>
    <lineage>
        <taxon>Bacteria</taxon>
        <taxon>Bacillati</taxon>
        <taxon>Actinomycetota</taxon>
        <taxon>Actinomycetes</taxon>
        <taxon>Mycobacteriales</taxon>
        <taxon>Nocardiaceae</taxon>
        <taxon>Rhodococcus</taxon>
    </lineage>
</organism>
<dbReference type="InterPro" id="IPR011701">
    <property type="entry name" value="MFS"/>
</dbReference>
<feature type="transmembrane region" description="Helical" evidence="5">
    <location>
        <begin position="286"/>
        <end position="310"/>
    </location>
</feature>
<feature type="transmembrane region" description="Helical" evidence="5">
    <location>
        <begin position="20"/>
        <end position="37"/>
    </location>
</feature>
<name>C1AVY1_RHOOB</name>
<proteinExistence type="predicted"/>
<evidence type="ECO:0000256" key="5">
    <source>
        <dbReference type="SAM" id="Phobius"/>
    </source>
</evidence>
<protein>
    <submittedName>
        <fullName evidence="7">D-galactonate transporter</fullName>
    </submittedName>
</protein>
<dbReference type="KEGG" id="rop:ROP_11640"/>
<dbReference type="OrthoDB" id="8596007at2"/>
<feature type="transmembrane region" description="Helical" evidence="5">
    <location>
        <begin position="248"/>
        <end position="266"/>
    </location>
</feature>
<dbReference type="InterPro" id="IPR036259">
    <property type="entry name" value="MFS_trans_sf"/>
</dbReference>
<evidence type="ECO:0000256" key="2">
    <source>
        <dbReference type="ARBA" id="ARBA00022692"/>
    </source>
</evidence>
<dbReference type="InterPro" id="IPR000849">
    <property type="entry name" value="Sugar_P_transporter"/>
</dbReference>
<evidence type="ECO:0000313" key="8">
    <source>
        <dbReference type="Proteomes" id="UP000002212"/>
    </source>
</evidence>